<evidence type="ECO:0000256" key="5">
    <source>
        <dbReference type="ARBA" id="ARBA00023136"/>
    </source>
</evidence>
<dbReference type="PANTHER" id="PTHR12223">
    <property type="entry name" value="VESICULAR MANNOSE-BINDING LECTIN"/>
    <property type="match status" value="1"/>
</dbReference>
<dbReference type="PANTHER" id="PTHR12223:SF28">
    <property type="entry name" value="LECTIN, MANNOSE BINDING 1 LIKE"/>
    <property type="match status" value="1"/>
</dbReference>
<accession>A0A0J7KUM2</accession>
<protein>
    <submittedName>
        <fullName evidence="8">Protein ergic-53</fullName>
    </submittedName>
</protein>
<evidence type="ECO:0000313" key="9">
    <source>
        <dbReference type="Proteomes" id="UP000036403"/>
    </source>
</evidence>
<proteinExistence type="predicted"/>
<dbReference type="GO" id="GO:0005789">
    <property type="term" value="C:endoplasmic reticulum membrane"/>
    <property type="evidence" value="ECO:0007669"/>
    <property type="project" value="TreeGrafter"/>
</dbReference>
<dbReference type="Proteomes" id="UP000036403">
    <property type="component" value="Unassembled WGS sequence"/>
</dbReference>
<keyword evidence="5" id="KW-0472">Membrane</keyword>
<dbReference type="OrthoDB" id="10265193at2759"/>
<evidence type="ECO:0000256" key="3">
    <source>
        <dbReference type="ARBA" id="ARBA00022729"/>
    </source>
</evidence>
<organism evidence="8 9">
    <name type="scientific">Lasius niger</name>
    <name type="common">Black garden ant</name>
    <dbReference type="NCBI Taxonomy" id="67767"/>
    <lineage>
        <taxon>Eukaryota</taxon>
        <taxon>Metazoa</taxon>
        <taxon>Ecdysozoa</taxon>
        <taxon>Arthropoda</taxon>
        <taxon>Hexapoda</taxon>
        <taxon>Insecta</taxon>
        <taxon>Pterygota</taxon>
        <taxon>Neoptera</taxon>
        <taxon>Endopterygota</taxon>
        <taxon>Hymenoptera</taxon>
        <taxon>Apocrita</taxon>
        <taxon>Aculeata</taxon>
        <taxon>Formicoidea</taxon>
        <taxon>Formicidae</taxon>
        <taxon>Formicinae</taxon>
        <taxon>Lasius</taxon>
        <taxon>Lasius</taxon>
    </lineage>
</organism>
<dbReference type="InterPro" id="IPR013320">
    <property type="entry name" value="ConA-like_dom_sf"/>
</dbReference>
<evidence type="ECO:0000256" key="2">
    <source>
        <dbReference type="ARBA" id="ARBA00022692"/>
    </source>
</evidence>
<evidence type="ECO:0000259" key="7">
    <source>
        <dbReference type="PROSITE" id="PS51328"/>
    </source>
</evidence>
<keyword evidence="2" id="KW-0812">Transmembrane</keyword>
<dbReference type="GO" id="GO:0006888">
    <property type="term" value="P:endoplasmic reticulum to Golgi vesicle-mediated transport"/>
    <property type="evidence" value="ECO:0007669"/>
    <property type="project" value="TreeGrafter"/>
</dbReference>
<dbReference type="SUPFAM" id="SSF49899">
    <property type="entry name" value="Concanavalin A-like lectins/glucanases"/>
    <property type="match status" value="1"/>
</dbReference>
<dbReference type="GO" id="GO:0000139">
    <property type="term" value="C:Golgi membrane"/>
    <property type="evidence" value="ECO:0007669"/>
    <property type="project" value="TreeGrafter"/>
</dbReference>
<keyword evidence="9" id="KW-1185">Reference proteome</keyword>
<dbReference type="PaxDb" id="67767-A0A0J7KUM2"/>
<dbReference type="GO" id="GO:0030134">
    <property type="term" value="C:COPII-coated ER to Golgi transport vesicle"/>
    <property type="evidence" value="ECO:0007669"/>
    <property type="project" value="TreeGrafter"/>
</dbReference>
<feature type="non-terminal residue" evidence="8">
    <location>
        <position position="123"/>
    </location>
</feature>
<dbReference type="STRING" id="67767.A0A0J7KUM2"/>
<keyword evidence="4" id="KW-1133">Transmembrane helix</keyword>
<dbReference type="AlphaFoldDB" id="A0A0J7KUM2"/>
<reference evidence="8 9" key="1">
    <citation type="submission" date="2015-04" db="EMBL/GenBank/DDBJ databases">
        <title>Lasius niger genome sequencing.</title>
        <authorList>
            <person name="Konorov E.A."/>
            <person name="Nikitin M.A."/>
            <person name="Kirill M.V."/>
            <person name="Chang P."/>
        </authorList>
    </citation>
    <scope>NUCLEOTIDE SEQUENCE [LARGE SCALE GENOMIC DNA]</scope>
    <source>
        <tissue evidence="8">Whole</tissue>
    </source>
</reference>
<dbReference type="EMBL" id="LBMM01003067">
    <property type="protein sequence ID" value="KMQ94001.1"/>
    <property type="molecule type" value="Genomic_DNA"/>
</dbReference>
<dbReference type="PROSITE" id="PS51328">
    <property type="entry name" value="L_LECTIN_LIKE"/>
    <property type="match status" value="1"/>
</dbReference>
<dbReference type="GO" id="GO:0005537">
    <property type="term" value="F:D-mannose binding"/>
    <property type="evidence" value="ECO:0007669"/>
    <property type="project" value="TreeGrafter"/>
</dbReference>
<evidence type="ECO:0000256" key="6">
    <source>
        <dbReference type="SAM" id="MobiDB-lite"/>
    </source>
</evidence>
<feature type="domain" description="L-type lectin-like" evidence="7">
    <location>
        <begin position="77"/>
        <end position="123"/>
    </location>
</feature>
<gene>
    <name evidence="8" type="ORF">RF55_5864</name>
</gene>
<evidence type="ECO:0000256" key="4">
    <source>
        <dbReference type="ARBA" id="ARBA00022989"/>
    </source>
</evidence>
<dbReference type="GO" id="GO:0005793">
    <property type="term" value="C:endoplasmic reticulum-Golgi intermediate compartment"/>
    <property type="evidence" value="ECO:0007669"/>
    <property type="project" value="TreeGrafter"/>
</dbReference>
<name>A0A0J7KUM2_LASNI</name>
<comment type="subcellular location">
    <subcellularLocation>
        <location evidence="1">Membrane</location>
        <topology evidence="1">Single-pass type I membrane protein</topology>
    </subcellularLocation>
</comment>
<dbReference type="Gene3D" id="2.60.120.200">
    <property type="match status" value="1"/>
</dbReference>
<dbReference type="Pfam" id="PF03388">
    <property type="entry name" value="Lectin_leg-like"/>
    <property type="match status" value="1"/>
</dbReference>
<dbReference type="InterPro" id="IPR051136">
    <property type="entry name" value="Intracellular_Lectin-GPT"/>
</dbReference>
<dbReference type="InterPro" id="IPR005052">
    <property type="entry name" value="Lectin_leg"/>
</dbReference>
<sequence>MICAPIVAEIPCVRPIGGCQPASALAASSRSTTTDDRRGRGAPSSTVAMKMAAEVRWLLAFLVSCVVPFSRGEMPHRKFEYKYSFKPPYLAQKDGSVPFWEYGGNTIASAENVRVAPSLKSQK</sequence>
<keyword evidence="3" id="KW-0732">Signal</keyword>
<comment type="caution">
    <text evidence="8">The sequence shown here is derived from an EMBL/GenBank/DDBJ whole genome shotgun (WGS) entry which is preliminary data.</text>
</comment>
<feature type="region of interest" description="Disordered" evidence="6">
    <location>
        <begin position="25"/>
        <end position="45"/>
    </location>
</feature>
<evidence type="ECO:0000256" key="1">
    <source>
        <dbReference type="ARBA" id="ARBA00004479"/>
    </source>
</evidence>
<evidence type="ECO:0000313" key="8">
    <source>
        <dbReference type="EMBL" id="KMQ94001.1"/>
    </source>
</evidence>